<evidence type="ECO:0000313" key="5">
    <source>
        <dbReference type="Proteomes" id="UP001284601"/>
    </source>
</evidence>
<dbReference type="Proteomes" id="UP001284601">
    <property type="component" value="Unassembled WGS sequence"/>
</dbReference>
<dbReference type="Pfam" id="PF17853">
    <property type="entry name" value="GGDEF_2"/>
    <property type="match status" value="1"/>
</dbReference>
<dbReference type="InterPro" id="IPR041522">
    <property type="entry name" value="CdaR_GGDEF"/>
</dbReference>
<evidence type="ECO:0000313" key="4">
    <source>
        <dbReference type="EMBL" id="MDW5597911.1"/>
    </source>
</evidence>
<evidence type="ECO:0000259" key="3">
    <source>
        <dbReference type="Pfam" id="PF17853"/>
    </source>
</evidence>
<dbReference type="Gene3D" id="1.10.10.2840">
    <property type="entry name" value="PucR C-terminal helix-turn-helix domain"/>
    <property type="match status" value="1"/>
</dbReference>
<evidence type="ECO:0000256" key="1">
    <source>
        <dbReference type="ARBA" id="ARBA00006754"/>
    </source>
</evidence>
<reference evidence="5" key="1">
    <citation type="submission" date="2023-07" db="EMBL/GenBank/DDBJ databases">
        <title>Conexibacter stalactiti sp. nov., isolated from stalactites in a lava cave and emended description of the genus Conexibacter.</title>
        <authorList>
            <person name="Lee S.D."/>
        </authorList>
    </citation>
    <scope>NUCLEOTIDE SEQUENCE [LARGE SCALE GENOMIC DNA]</scope>
    <source>
        <strain evidence="5">KCTC 39840</strain>
    </source>
</reference>
<dbReference type="InterPro" id="IPR051448">
    <property type="entry name" value="CdaR-like_regulators"/>
</dbReference>
<protein>
    <submittedName>
        <fullName evidence="4">Helix-turn-helix domain-containing protein</fullName>
    </submittedName>
</protein>
<gene>
    <name evidence="4" type="ORF">R7226_26390</name>
</gene>
<dbReference type="InterPro" id="IPR042070">
    <property type="entry name" value="PucR_C-HTH_sf"/>
</dbReference>
<keyword evidence="5" id="KW-1185">Reference proteome</keyword>
<dbReference type="RefSeq" id="WP_318600381.1">
    <property type="nucleotide sequence ID" value="NZ_JAWSTH010000109.1"/>
</dbReference>
<feature type="domain" description="PucR C-terminal helix-turn-helix" evidence="2">
    <location>
        <begin position="323"/>
        <end position="381"/>
    </location>
</feature>
<dbReference type="PANTHER" id="PTHR33744">
    <property type="entry name" value="CARBOHYDRATE DIACID REGULATOR"/>
    <property type="match status" value="1"/>
</dbReference>
<sequence length="393" mass="42286">MSHELHLQLVGAVLGGEGLVRVAQLVSAAVRAPVAILVPRIAVAVGFPASIELTALRRYTNERVEGRAGARPQELVAEAPVLAGSDLIGVVALLRGEQPPPEDAQELLQLAAVASLTEVAVEQAKREVEQKLRGSLLEELRSPTEQLDARQVVRRAARLGCDVSRGAVALCAAPSPSNADADALDALVRQIPELHPGALAQTFDGRVHAILPPLEPEPGDDEELAARTLTAARRLSLTLAPSAIAGLSNFCADPAALPRALQEAELVLDVVRRSDKPVAEDVGQGTYRLLFRVLASHPEELRSFYEETVAPLVRYDERHSSELVRTVEAYLAQDCNVNATAAAIGAHRHTVAHRLERVKELTRLDPLRSEDRERLGLGLKAFRIIAPTLPPAR</sequence>
<accession>A0ABU4HX95</accession>
<evidence type="ECO:0000259" key="2">
    <source>
        <dbReference type="Pfam" id="PF13556"/>
    </source>
</evidence>
<dbReference type="EMBL" id="JAWSTH010000109">
    <property type="protein sequence ID" value="MDW5597911.1"/>
    <property type="molecule type" value="Genomic_DNA"/>
</dbReference>
<comment type="caution">
    <text evidence="4">The sequence shown here is derived from an EMBL/GenBank/DDBJ whole genome shotgun (WGS) entry which is preliminary data.</text>
</comment>
<organism evidence="4 5">
    <name type="scientific">Conexibacter stalactiti</name>
    <dbReference type="NCBI Taxonomy" id="1940611"/>
    <lineage>
        <taxon>Bacteria</taxon>
        <taxon>Bacillati</taxon>
        <taxon>Actinomycetota</taxon>
        <taxon>Thermoleophilia</taxon>
        <taxon>Solirubrobacterales</taxon>
        <taxon>Conexibacteraceae</taxon>
        <taxon>Conexibacter</taxon>
    </lineage>
</organism>
<dbReference type="Pfam" id="PF13556">
    <property type="entry name" value="HTH_30"/>
    <property type="match status" value="1"/>
</dbReference>
<comment type="similarity">
    <text evidence="1">Belongs to the CdaR family.</text>
</comment>
<dbReference type="PANTHER" id="PTHR33744:SF1">
    <property type="entry name" value="DNA-BINDING TRANSCRIPTIONAL ACTIVATOR ADER"/>
    <property type="match status" value="1"/>
</dbReference>
<name>A0ABU4HX95_9ACTN</name>
<proteinExistence type="inferred from homology"/>
<feature type="domain" description="CdaR GGDEF-like" evidence="3">
    <location>
        <begin position="149"/>
        <end position="270"/>
    </location>
</feature>
<dbReference type="InterPro" id="IPR025736">
    <property type="entry name" value="PucR_C-HTH_dom"/>
</dbReference>